<organism evidence="1 2">
    <name type="scientific">Ficus carica</name>
    <name type="common">Common fig</name>
    <dbReference type="NCBI Taxonomy" id="3494"/>
    <lineage>
        <taxon>Eukaryota</taxon>
        <taxon>Viridiplantae</taxon>
        <taxon>Streptophyta</taxon>
        <taxon>Embryophyta</taxon>
        <taxon>Tracheophyta</taxon>
        <taxon>Spermatophyta</taxon>
        <taxon>Magnoliopsida</taxon>
        <taxon>eudicotyledons</taxon>
        <taxon>Gunneridae</taxon>
        <taxon>Pentapetalae</taxon>
        <taxon>rosids</taxon>
        <taxon>fabids</taxon>
        <taxon>Rosales</taxon>
        <taxon>Moraceae</taxon>
        <taxon>Ficeae</taxon>
        <taxon>Ficus</taxon>
    </lineage>
</organism>
<accession>A0AA87ZQI1</accession>
<evidence type="ECO:0000313" key="2">
    <source>
        <dbReference type="Proteomes" id="UP001187192"/>
    </source>
</evidence>
<proteinExistence type="predicted"/>
<protein>
    <submittedName>
        <fullName evidence="1">Uncharacterized protein</fullName>
    </submittedName>
</protein>
<dbReference type="EMBL" id="BTGU01000007">
    <property type="protein sequence ID" value="GMN38287.1"/>
    <property type="molecule type" value="Genomic_DNA"/>
</dbReference>
<gene>
    <name evidence="1" type="ORF">TIFTF001_007522</name>
</gene>
<keyword evidence="2" id="KW-1185">Reference proteome</keyword>
<reference evidence="1" key="1">
    <citation type="submission" date="2023-07" db="EMBL/GenBank/DDBJ databases">
        <title>draft genome sequence of fig (Ficus carica).</title>
        <authorList>
            <person name="Takahashi T."/>
            <person name="Nishimura K."/>
        </authorList>
    </citation>
    <scope>NUCLEOTIDE SEQUENCE</scope>
</reference>
<dbReference type="AlphaFoldDB" id="A0AA87ZQI1"/>
<evidence type="ECO:0000313" key="1">
    <source>
        <dbReference type="EMBL" id="GMN38287.1"/>
    </source>
</evidence>
<dbReference type="Proteomes" id="UP001187192">
    <property type="component" value="Unassembled WGS sequence"/>
</dbReference>
<name>A0AA87ZQI1_FICCA</name>
<comment type="caution">
    <text evidence="1">The sequence shown here is derived from an EMBL/GenBank/DDBJ whole genome shotgun (WGS) entry which is preliminary data.</text>
</comment>
<sequence length="116" mass="12278">MMTSLQVTRGCHGMAGSGRRGGGFVGGEATFGGIAEDGDFTGGGVGVASRGIRRRWQLRLGVRWGEAKSRGITRDGDFKGVLFYGHVHVVFCASPQPLPQVLICMALKLDSMVVPL</sequence>